<dbReference type="AlphaFoldDB" id="A0A2G5SW57"/>
<gene>
    <name evidence="1" type="primary">Cnig_chr_X.g24941</name>
    <name evidence="1" type="ORF">B9Z55_024941</name>
</gene>
<evidence type="ECO:0000313" key="2">
    <source>
        <dbReference type="Proteomes" id="UP000230233"/>
    </source>
</evidence>
<dbReference type="EMBL" id="PDUG01000006">
    <property type="protein sequence ID" value="PIC19364.1"/>
    <property type="molecule type" value="Genomic_DNA"/>
</dbReference>
<name>A0A2G5SW57_9PELO</name>
<keyword evidence="2" id="KW-1185">Reference proteome</keyword>
<sequence>MILSIGKKQFFFFKDCVPGQKCVLEVENLTKTAVGVMQHHNSPCCTRNLYSQTKLGFLECKTRKFSLYVNFVIDKTFIRRSHVSNSDFCRFGIVFPPGWIMEDDFCELSELDTAVDITARGHTVPDDF</sequence>
<dbReference type="Proteomes" id="UP000230233">
    <property type="component" value="Chromosome X"/>
</dbReference>
<reference evidence="2" key="1">
    <citation type="submission" date="2017-10" db="EMBL/GenBank/DDBJ databases">
        <title>Rapid genome shrinkage in a self-fertile nematode reveals novel sperm competition proteins.</title>
        <authorList>
            <person name="Yin D."/>
            <person name="Schwarz E.M."/>
            <person name="Thomas C.G."/>
            <person name="Felde R.L."/>
            <person name="Korf I.F."/>
            <person name="Cutter A.D."/>
            <person name="Schartner C.M."/>
            <person name="Ralston E.J."/>
            <person name="Meyer B.J."/>
            <person name="Haag E.S."/>
        </authorList>
    </citation>
    <scope>NUCLEOTIDE SEQUENCE [LARGE SCALE GENOMIC DNA]</scope>
    <source>
        <strain evidence="2">JU1422</strain>
    </source>
</reference>
<comment type="caution">
    <text evidence="1">The sequence shown here is derived from an EMBL/GenBank/DDBJ whole genome shotgun (WGS) entry which is preliminary data.</text>
</comment>
<protein>
    <submittedName>
        <fullName evidence="1">Uncharacterized protein</fullName>
    </submittedName>
</protein>
<proteinExistence type="predicted"/>
<organism evidence="1 2">
    <name type="scientific">Caenorhabditis nigoni</name>
    <dbReference type="NCBI Taxonomy" id="1611254"/>
    <lineage>
        <taxon>Eukaryota</taxon>
        <taxon>Metazoa</taxon>
        <taxon>Ecdysozoa</taxon>
        <taxon>Nematoda</taxon>
        <taxon>Chromadorea</taxon>
        <taxon>Rhabditida</taxon>
        <taxon>Rhabditina</taxon>
        <taxon>Rhabditomorpha</taxon>
        <taxon>Rhabditoidea</taxon>
        <taxon>Rhabditidae</taxon>
        <taxon>Peloderinae</taxon>
        <taxon>Caenorhabditis</taxon>
    </lineage>
</organism>
<evidence type="ECO:0000313" key="1">
    <source>
        <dbReference type="EMBL" id="PIC19364.1"/>
    </source>
</evidence>
<accession>A0A2G5SW57</accession>